<protein>
    <submittedName>
        <fullName evidence="3">Uncharacterized protein</fullName>
    </submittedName>
</protein>
<dbReference type="Proteomes" id="UP000324222">
    <property type="component" value="Unassembled WGS sequence"/>
</dbReference>
<organism evidence="3 4">
    <name type="scientific">Portunus trituberculatus</name>
    <name type="common">Swimming crab</name>
    <name type="synonym">Neptunus trituberculatus</name>
    <dbReference type="NCBI Taxonomy" id="210409"/>
    <lineage>
        <taxon>Eukaryota</taxon>
        <taxon>Metazoa</taxon>
        <taxon>Ecdysozoa</taxon>
        <taxon>Arthropoda</taxon>
        <taxon>Crustacea</taxon>
        <taxon>Multicrustacea</taxon>
        <taxon>Malacostraca</taxon>
        <taxon>Eumalacostraca</taxon>
        <taxon>Eucarida</taxon>
        <taxon>Decapoda</taxon>
        <taxon>Pleocyemata</taxon>
        <taxon>Brachyura</taxon>
        <taxon>Eubrachyura</taxon>
        <taxon>Portunoidea</taxon>
        <taxon>Portunidae</taxon>
        <taxon>Portuninae</taxon>
        <taxon>Portunus</taxon>
    </lineage>
</organism>
<evidence type="ECO:0000256" key="1">
    <source>
        <dbReference type="SAM" id="MobiDB-lite"/>
    </source>
</evidence>
<evidence type="ECO:0000313" key="3">
    <source>
        <dbReference type="EMBL" id="MPC80887.1"/>
    </source>
</evidence>
<comment type="caution">
    <text evidence="3">The sequence shown here is derived from an EMBL/GenBank/DDBJ whole genome shotgun (WGS) entry which is preliminary data.</text>
</comment>
<feature type="transmembrane region" description="Helical" evidence="2">
    <location>
        <begin position="9"/>
        <end position="32"/>
    </location>
</feature>
<feature type="compositionally biased region" description="Polar residues" evidence="1">
    <location>
        <begin position="44"/>
        <end position="54"/>
    </location>
</feature>
<dbReference type="AlphaFoldDB" id="A0A5B7IH59"/>
<reference evidence="3 4" key="1">
    <citation type="submission" date="2019-05" db="EMBL/GenBank/DDBJ databases">
        <title>Another draft genome of Portunus trituberculatus and its Hox gene families provides insights of decapod evolution.</title>
        <authorList>
            <person name="Jeong J.-H."/>
            <person name="Song I."/>
            <person name="Kim S."/>
            <person name="Choi T."/>
            <person name="Kim D."/>
            <person name="Ryu S."/>
            <person name="Kim W."/>
        </authorList>
    </citation>
    <scope>NUCLEOTIDE SEQUENCE [LARGE SCALE GENOMIC DNA]</scope>
    <source>
        <tissue evidence="3">Muscle</tissue>
    </source>
</reference>
<dbReference type="EMBL" id="VSRR010055305">
    <property type="protein sequence ID" value="MPC80887.1"/>
    <property type="molecule type" value="Genomic_DNA"/>
</dbReference>
<sequence>MPTHGTRQIVVMVVVVAVTVAVVVVVVVVVAVGSSERDHRGLGNSLSSRHSQPTGEGGVQLKGCTSRVRP</sequence>
<name>A0A5B7IH59_PORTR</name>
<keyword evidence="2" id="KW-0472">Membrane</keyword>
<keyword evidence="2" id="KW-0812">Transmembrane</keyword>
<keyword evidence="4" id="KW-1185">Reference proteome</keyword>
<evidence type="ECO:0000256" key="2">
    <source>
        <dbReference type="SAM" id="Phobius"/>
    </source>
</evidence>
<evidence type="ECO:0000313" key="4">
    <source>
        <dbReference type="Proteomes" id="UP000324222"/>
    </source>
</evidence>
<proteinExistence type="predicted"/>
<accession>A0A5B7IH59</accession>
<gene>
    <name evidence="3" type="ORF">E2C01_075484</name>
</gene>
<keyword evidence="2" id="KW-1133">Transmembrane helix</keyword>
<feature type="region of interest" description="Disordered" evidence="1">
    <location>
        <begin position="37"/>
        <end position="70"/>
    </location>
</feature>